<sequence length="232" mass="24339">MVAFRESLTIAIRGDSSHLSRELDRVGERISSLSDRLGRFNRAASEMGRSFERIGLAIGPLQTISTLLERITSQIRLLSRTPIVLDIRPAVQSLLILGRLIDATAARLARLSAVGTVGGAGGATGPIRAYASGGMVTGPGGVDRVPAMLTAGEFVIRRPAVQQLGAAFLSALNQSSPTNPRTMQLPGSPAGQSTSITNNLGGVTVNVSQVGEVAGVVRDLQFRDSSLRARRG</sequence>
<comment type="caution">
    <text evidence="1">The sequence shown here is derived from an EMBL/GenBank/DDBJ whole genome shotgun (WGS) entry which is preliminary data.</text>
</comment>
<evidence type="ECO:0000313" key="1">
    <source>
        <dbReference type="EMBL" id="TWU11976.1"/>
    </source>
</evidence>
<keyword evidence="2" id="KW-1185">Reference proteome</keyword>
<accession>A0A5C6BKV7</accession>
<dbReference type="RefSeq" id="WP_146369504.1">
    <property type="nucleotide sequence ID" value="NZ_SJPP01000001.1"/>
</dbReference>
<reference evidence="1 2" key="1">
    <citation type="submission" date="2019-02" db="EMBL/GenBank/DDBJ databases">
        <title>Deep-cultivation of Planctomycetes and their phenomic and genomic characterization uncovers novel biology.</title>
        <authorList>
            <person name="Wiegand S."/>
            <person name="Jogler M."/>
            <person name="Boedeker C."/>
            <person name="Pinto D."/>
            <person name="Vollmers J."/>
            <person name="Rivas-Marin E."/>
            <person name="Kohn T."/>
            <person name="Peeters S.H."/>
            <person name="Heuer A."/>
            <person name="Rast P."/>
            <person name="Oberbeckmann S."/>
            <person name="Bunk B."/>
            <person name="Jeske O."/>
            <person name="Meyerdierks A."/>
            <person name="Storesund J.E."/>
            <person name="Kallscheuer N."/>
            <person name="Luecker S."/>
            <person name="Lage O.M."/>
            <person name="Pohl T."/>
            <person name="Merkel B.J."/>
            <person name="Hornburger P."/>
            <person name="Mueller R.-W."/>
            <person name="Bruemmer F."/>
            <person name="Labrenz M."/>
            <person name="Spormann A.M."/>
            <person name="Op Den Camp H."/>
            <person name="Overmann J."/>
            <person name="Amann R."/>
            <person name="Jetten M.S.M."/>
            <person name="Mascher T."/>
            <person name="Medema M.H."/>
            <person name="Devos D.P."/>
            <person name="Kaster A.-K."/>
            <person name="Ovreas L."/>
            <person name="Rohde M."/>
            <person name="Galperin M.Y."/>
            <person name="Jogler C."/>
        </authorList>
    </citation>
    <scope>NUCLEOTIDE SEQUENCE [LARGE SCALE GENOMIC DNA]</scope>
    <source>
        <strain evidence="1 2">CA54</strain>
    </source>
</reference>
<organism evidence="1 2">
    <name type="scientific">Symmachiella macrocystis</name>
    <dbReference type="NCBI Taxonomy" id="2527985"/>
    <lineage>
        <taxon>Bacteria</taxon>
        <taxon>Pseudomonadati</taxon>
        <taxon>Planctomycetota</taxon>
        <taxon>Planctomycetia</taxon>
        <taxon>Planctomycetales</taxon>
        <taxon>Planctomycetaceae</taxon>
        <taxon>Symmachiella</taxon>
    </lineage>
</organism>
<gene>
    <name evidence="1" type="ORF">CA54_07920</name>
</gene>
<dbReference type="AlphaFoldDB" id="A0A5C6BKV7"/>
<evidence type="ECO:0000313" key="2">
    <source>
        <dbReference type="Proteomes" id="UP000320735"/>
    </source>
</evidence>
<dbReference type="OrthoDB" id="212969at2"/>
<protein>
    <submittedName>
        <fullName evidence="1">Uncharacterized protein</fullName>
    </submittedName>
</protein>
<name>A0A5C6BKV7_9PLAN</name>
<dbReference type="EMBL" id="SJPP01000001">
    <property type="protein sequence ID" value="TWU11976.1"/>
    <property type="molecule type" value="Genomic_DNA"/>
</dbReference>
<proteinExistence type="predicted"/>
<dbReference type="Proteomes" id="UP000320735">
    <property type="component" value="Unassembled WGS sequence"/>
</dbReference>